<comment type="caution">
    <text evidence="1">The sequence shown here is derived from an EMBL/GenBank/DDBJ whole genome shotgun (WGS) entry which is preliminary data.</text>
</comment>
<dbReference type="VEuPathDB" id="TrichDB:TRFO_24082"/>
<organism evidence="1 2">
    <name type="scientific">Tritrichomonas foetus</name>
    <dbReference type="NCBI Taxonomy" id="1144522"/>
    <lineage>
        <taxon>Eukaryota</taxon>
        <taxon>Metamonada</taxon>
        <taxon>Parabasalia</taxon>
        <taxon>Tritrichomonadida</taxon>
        <taxon>Tritrichomonadidae</taxon>
        <taxon>Tritrichomonas</taxon>
    </lineage>
</organism>
<dbReference type="AlphaFoldDB" id="A0A1J4K9P1"/>
<dbReference type="GeneID" id="94838250"/>
<gene>
    <name evidence="1" type="ORF">TRFO_24082</name>
</gene>
<evidence type="ECO:0000313" key="1">
    <source>
        <dbReference type="EMBL" id="OHT07666.1"/>
    </source>
</evidence>
<keyword evidence="2" id="KW-1185">Reference proteome</keyword>
<name>A0A1J4K9P1_9EUKA</name>
<dbReference type="Proteomes" id="UP000179807">
    <property type="component" value="Unassembled WGS sequence"/>
</dbReference>
<dbReference type="EMBL" id="MLAK01000690">
    <property type="protein sequence ID" value="OHT07666.1"/>
    <property type="molecule type" value="Genomic_DNA"/>
</dbReference>
<dbReference type="RefSeq" id="XP_068360802.1">
    <property type="nucleotide sequence ID" value="XM_068503546.1"/>
</dbReference>
<protein>
    <submittedName>
        <fullName evidence="1">Uncharacterized protein</fullName>
    </submittedName>
</protein>
<sequence length="697" mass="82429">MNFLYFIEKTDSIYHLVPDIPETLLSASYEASNKIREDILYKQRISTLIPLLINNKGNLPYLPQQDRFHIIHSCPNDALSLISPQQVQFISNMVDFISKNPVTIIRALQFLLQKQKINDFLFLCYSSIPSFFGYFSTNEHLTSAFSFFCTLVGTSNETIVRHALLPFYCNSCTFRFIENLFDKFGLVFCHDFRFYNQKVQKSILMEYVKPFVNSIIDSYPLLPQPHQFLLKFMKVRGWKNEQVLKFFIEDFTIVQLLRYMKTTPFQTHFEHFSKFVKTINLDVFSPLLEVFSNAKSFFEVPMAYSVFDLYFVQLLTTTADVKALINVLVDCGEVPQCIQQFIETANITKPSYEPFWIRFYSRKPRPVDSSFNWRPVVFSSIDTKNMPGIDEYEKRFKNSHLDRKSFIDTARKEEKFHEFFEILKAKEYNNKSRVFEQYLVHQMAKLELKYYQHLVQTYYTTIVQPYAINVLQSKMKMKIQPTATNIVKILEVSLDGIESPQVLQLLFMMIVQWVVPSVIPPNRLKQLQHFEMEWQNHVEEIREQITLPEMFKNKKGNERTALLFHRKLWSAIEHLRCLQKVKFEWTLKVIIDSLSQLDELLRLDDSESTVIQFATAVCDCPSLISRFLIINTFVAKQKIFHSMTTENRDLLLWYRFENAILKLLSKNEKLMLDFLSFQDELIGYQFSNLFCEFDPES</sequence>
<dbReference type="OrthoDB" id="10525507at2759"/>
<accession>A0A1J4K9P1</accession>
<evidence type="ECO:0000313" key="2">
    <source>
        <dbReference type="Proteomes" id="UP000179807"/>
    </source>
</evidence>
<proteinExistence type="predicted"/>
<reference evidence="1" key="1">
    <citation type="submission" date="2016-10" db="EMBL/GenBank/DDBJ databases">
        <authorList>
            <person name="Benchimol M."/>
            <person name="Almeida L.G."/>
            <person name="Vasconcelos A.T."/>
            <person name="Perreira-Neves A."/>
            <person name="Rosa I.A."/>
            <person name="Tasca T."/>
            <person name="Bogo M.R."/>
            <person name="de Souza W."/>
        </authorList>
    </citation>
    <scope>NUCLEOTIDE SEQUENCE [LARGE SCALE GENOMIC DNA]</scope>
    <source>
        <strain evidence="1">K</strain>
    </source>
</reference>